<sequence length="81" mass="9107">MDHFNNQQYKETCLIYTTCDFSMTTTTGFDLAANLSRRGQLVHISYVVPLDIGVPVYGFVVPIVVLTTLLTNSFVVFILSR</sequence>
<reference evidence="3" key="1">
    <citation type="submission" date="2022-11" db="UniProtKB">
        <authorList>
            <consortium name="WormBaseParasite"/>
        </authorList>
    </citation>
    <scope>IDENTIFICATION</scope>
</reference>
<evidence type="ECO:0000313" key="3">
    <source>
        <dbReference type="WBParaSite" id="nRc.2.0.1.t16901-RA"/>
    </source>
</evidence>
<evidence type="ECO:0000256" key="1">
    <source>
        <dbReference type="SAM" id="Phobius"/>
    </source>
</evidence>
<feature type="transmembrane region" description="Helical" evidence="1">
    <location>
        <begin position="56"/>
        <end position="79"/>
    </location>
</feature>
<dbReference type="WBParaSite" id="nRc.2.0.1.t16901-RA">
    <property type="protein sequence ID" value="nRc.2.0.1.t16901-RA"/>
    <property type="gene ID" value="nRc.2.0.1.g16901"/>
</dbReference>
<dbReference type="AlphaFoldDB" id="A0A915ISV8"/>
<accession>A0A915ISV8</accession>
<keyword evidence="1" id="KW-1133">Transmembrane helix</keyword>
<organism evidence="2 3">
    <name type="scientific">Romanomermis culicivorax</name>
    <name type="common">Nematode worm</name>
    <dbReference type="NCBI Taxonomy" id="13658"/>
    <lineage>
        <taxon>Eukaryota</taxon>
        <taxon>Metazoa</taxon>
        <taxon>Ecdysozoa</taxon>
        <taxon>Nematoda</taxon>
        <taxon>Enoplea</taxon>
        <taxon>Dorylaimia</taxon>
        <taxon>Mermithida</taxon>
        <taxon>Mermithoidea</taxon>
        <taxon>Mermithidae</taxon>
        <taxon>Romanomermis</taxon>
    </lineage>
</organism>
<keyword evidence="2" id="KW-1185">Reference proteome</keyword>
<evidence type="ECO:0000313" key="2">
    <source>
        <dbReference type="Proteomes" id="UP000887565"/>
    </source>
</evidence>
<proteinExistence type="predicted"/>
<protein>
    <submittedName>
        <fullName evidence="3">Uncharacterized protein</fullName>
    </submittedName>
</protein>
<name>A0A915ISV8_ROMCU</name>
<keyword evidence="1" id="KW-0812">Transmembrane</keyword>
<dbReference type="Proteomes" id="UP000887565">
    <property type="component" value="Unplaced"/>
</dbReference>
<keyword evidence="1" id="KW-0472">Membrane</keyword>